<reference evidence="3" key="1">
    <citation type="journal article" date="2019" name="Int. J. Syst. Evol. Microbiol.">
        <title>The Global Catalogue of Microorganisms (GCM) 10K type strain sequencing project: providing services to taxonomists for standard genome sequencing and annotation.</title>
        <authorList>
            <consortium name="The Broad Institute Genomics Platform"/>
            <consortium name="The Broad Institute Genome Sequencing Center for Infectious Disease"/>
            <person name="Wu L."/>
            <person name="Ma J."/>
        </authorList>
    </citation>
    <scope>NUCLEOTIDE SEQUENCE [LARGE SCALE GENOMIC DNA]</scope>
    <source>
        <strain evidence="3">CCUG 55585</strain>
    </source>
</reference>
<organism evidence="2 3">
    <name type="scientific">Lysobacter brunescens</name>
    <dbReference type="NCBI Taxonomy" id="262323"/>
    <lineage>
        <taxon>Bacteria</taxon>
        <taxon>Pseudomonadati</taxon>
        <taxon>Pseudomonadota</taxon>
        <taxon>Gammaproteobacteria</taxon>
        <taxon>Lysobacterales</taxon>
        <taxon>Lysobacteraceae</taxon>
        <taxon>Lysobacter</taxon>
    </lineage>
</organism>
<dbReference type="Proteomes" id="UP001597110">
    <property type="component" value="Unassembled WGS sequence"/>
</dbReference>
<comment type="caution">
    <text evidence="2">The sequence shown here is derived from an EMBL/GenBank/DDBJ whole genome shotgun (WGS) entry which is preliminary data.</text>
</comment>
<gene>
    <name evidence="2" type="ORF">ACFQ0E_19085</name>
</gene>
<name>A0ABW2YLE2_9GAMM</name>
<evidence type="ECO:0000259" key="1">
    <source>
        <dbReference type="PROSITE" id="PS50075"/>
    </source>
</evidence>
<dbReference type="InterPro" id="IPR009081">
    <property type="entry name" value="PP-bd_ACP"/>
</dbReference>
<dbReference type="Gene3D" id="1.10.1200.10">
    <property type="entry name" value="ACP-like"/>
    <property type="match status" value="1"/>
</dbReference>
<dbReference type="PROSITE" id="PS50075">
    <property type="entry name" value="CARRIER"/>
    <property type="match status" value="1"/>
</dbReference>
<sequence>LATRLASQIRKRFEVDFTLKSLFELPSIEEQALFIEVLRKKLRADEALNEGGDKEAVEEFSL</sequence>
<evidence type="ECO:0000313" key="2">
    <source>
        <dbReference type="EMBL" id="MFD0727703.1"/>
    </source>
</evidence>
<dbReference type="RefSeq" id="WP_386826607.1">
    <property type="nucleotide sequence ID" value="NZ_JBHTIF010000011.1"/>
</dbReference>
<keyword evidence="3" id="KW-1185">Reference proteome</keyword>
<dbReference type="InterPro" id="IPR036736">
    <property type="entry name" value="ACP-like_sf"/>
</dbReference>
<evidence type="ECO:0000313" key="3">
    <source>
        <dbReference type="Proteomes" id="UP001597110"/>
    </source>
</evidence>
<dbReference type="EMBL" id="JBHTIF010000011">
    <property type="protein sequence ID" value="MFD0727703.1"/>
    <property type="molecule type" value="Genomic_DNA"/>
</dbReference>
<accession>A0ABW2YLE2</accession>
<feature type="non-terminal residue" evidence="2">
    <location>
        <position position="1"/>
    </location>
</feature>
<protein>
    <submittedName>
        <fullName evidence="2">Phosphopantetheine-binding protein</fullName>
    </submittedName>
</protein>
<proteinExistence type="predicted"/>
<dbReference type="Pfam" id="PF00550">
    <property type="entry name" value="PP-binding"/>
    <property type="match status" value="1"/>
</dbReference>
<feature type="domain" description="Carrier" evidence="1">
    <location>
        <begin position="1"/>
        <end position="39"/>
    </location>
</feature>